<feature type="transmembrane region" description="Helical" evidence="3">
    <location>
        <begin position="296"/>
        <end position="313"/>
    </location>
</feature>
<dbReference type="PROSITE" id="PS50011">
    <property type="entry name" value="PROTEIN_KINASE_DOM"/>
    <property type="match status" value="1"/>
</dbReference>
<dbReference type="GO" id="GO:0005524">
    <property type="term" value="F:ATP binding"/>
    <property type="evidence" value="ECO:0007669"/>
    <property type="project" value="UniProtKB-KW"/>
</dbReference>
<sequence>MHSSGIVHRDLKPANILINANFTIKICDFGLARGIHQSTDSKCFSEIDSIGSIVGSCETNKQEANNRKDRAPTRHVATRWYRAPEVILSKLDNKHLPQIDMWSIGCIFGELLQMNDRFCKNAQDRKPLFPGTTCYPLSGADFSTKHSTDQLQGNVIEDVEKMCASQNRDQLLKITPIPPAKIQILMGFLILFVDMLFFLRIHKPQRCATLTLISDVRIHFFLKKGQYLTREKKVRRALDLLLNLLQYNVEKRMSAESALKHMYFERVKSPTSEVKHLPVYFKFEEENLNEYTIRSLFMYLFYFPPYSLLYSSFFNSMRFMQQFCLRCSLHFHHTFYFFIVLFITERILEEIANWDIDNKNTFRETCLV</sequence>
<dbReference type="InterPro" id="IPR011009">
    <property type="entry name" value="Kinase-like_dom_sf"/>
</dbReference>
<dbReference type="EMBL" id="ASPP01009867">
    <property type="protein sequence ID" value="ETO23545.1"/>
    <property type="molecule type" value="Genomic_DNA"/>
</dbReference>
<keyword evidence="3" id="KW-0472">Membrane</keyword>
<feature type="transmembrane region" description="Helical" evidence="3">
    <location>
        <begin position="182"/>
        <end position="199"/>
    </location>
</feature>
<keyword evidence="2" id="KW-0067">ATP-binding</keyword>
<dbReference type="SMART" id="SM00220">
    <property type="entry name" value="S_TKc"/>
    <property type="match status" value="1"/>
</dbReference>
<keyword evidence="5" id="KW-0808">Transferase</keyword>
<dbReference type="InterPro" id="IPR050117">
    <property type="entry name" value="MAPK"/>
</dbReference>
<organism evidence="5 6">
    <name type="scientific">Reticulomyxa filosa</name>
    <dbReference type="NCBI Taxonomy" id="46433"/>
    <lineage>
        <taxon>Eukaryota</taxon>
        <taxon>Sar</taxon>
        <taxon>Rhizaria</taxon>
        <taxon>Retaria</taxon>
        <taxon>Foraminifera</taxon>
        <taxon>Monothalamids</taxon>
        <taxon>Reticulomyxidae</taxon>
        <taxon>Reticulomyxa</taxon>
    </lineage>
</organism>
<dbReference type="PANTHER" id="PTHR24055">
    <property type="entry name" value="MITOGEN-ACTIVATED PROTEIN KINASE"/>
    <property type="match status" value="1"/>
</dbReference>
<dbReference type="OrthoDB" id="192887at2759"/>
<reference evidence="5 6" key="1">
    <citation type="journal article" date="2013" name="Curr. Biol.">
        <title>The Genome of the Foraminiferan Reticulomyxa filosa.</title>
        <authorList>
            <person name="Glockner G."/>
            <person name="Hulsmann N."/>
            <person name="Schleicher M."/>
            <person name="Noegel A.A."/>
            <person name="Eichinger L."/>
            <person name="Gallinger C."/>
            <person name="Pawlowski J."/>
            <person name="Sierra R."/>
            <person name="Euteneuer U."/>
            <person name="Pillet L."/>
            <person name="Moustafa A."/>
            <person name="Platzer M."/>
            <person name="Groth M."/>
            <person name="Szafranski K."/>
            <person name="Schliwa M."/>
        </authorList>
    </citation>
    <scope>NUCLEOTIDE SEQUENCE [LARGE SCALE GENOMIC DNA]</scope>
</reference>
<keyword evidence="5" id="KW-0418">Kinase</keyword>
<gene>
    <name evidence="5" type="ORF">RFI_13637</name>
</gene>
<evidence type="ECO:0000256" key="1">
    <source>
        <dbReference type="ARBA" id="ARBA00022741"/>
    </source>
</evidence>
<keyword evidence="3" id="KW-1133">Transmembrane helix</keyword>
<feature type="transmembrane region" description="Helical" evidence="3">
    <location>
        <begin position="319"/>
        <end position="343"/>
    </location>
</feature>
<dbReference type="InterPro" id="IPR008271">
    <property type="entry name" value="Ser/Thr_kinase_AS"/>
</dbReference>
<dbReference type="SUPFAM" id="SSF56112">
    <property type="entry name" value="Protein kinase-like (PK-like)"/>
    <property type="match status" value="2"/>
</dbReference>
<accession>X6NB83</accession>
<dbReference type="GO" id="GO:0004672">
    <property type="term" value="F:protein kinase activity"/>
    <property type="evidence" value="ECO:0007669"/>
    <property type="project" value="InterPro"/>
</dbReference>
<keyword evidence="1" id="KW-0547">Nucleotide-binding</keyword>
<comment type="caution">
    <text evidence="5">The sequence shown here is derived from an EMBL/GenBank/DDBJ whole genome shotgun (WGS) entry which is preliminary data.</text>
</comment>
<feature type="domain" description="Protein kinase" evidence="4">
    <location>
        <begin position="1"/>
        <end position="264"/>
    </location>
</feature>
<evidence type="ECO:0000313" key="5">
    <source>
        <dbReference type="EMBL" id="ETO23545.1"/>
    </source>
</evidence>
<keyword evidence="3" id="KW-0812">Transmembrane</keyword>
<protein>
    <submittedName>
        <fullName evidence="5">Mitogen-activated protein kinase 2</fullName>
    </submittedName>
</protein>
<evidence type="ECO:0000256" key="3">
    <source>
        <dbReference type="SAM" id="Phobius"/>
    </source>
</evidence>
<dbReference type="Gene3D" id="1.10.510.10">
    <property type="entry name" value="Transferase(Phosphotransferase) domain 1"/>
    <property type="match status" value="1"/>
</dbReference>
<evidence type="ECO:0000313" key="6">
    <source>
        <dbReference type="Proteomes" id="UP000023152"/>
    </source>
</evidence>
<dbReference type="PROSITE" id="PS00108">
    <property type="entry name" value="PROTEIN_KINASE_ST"/>
    <property type="match status" value="1"/>
</dbReference>
<dbReference type="InterPro" id="IPR000719">
    <property type="entry name" value="Prot_kinase_dom"/>
</dbReference>
<name>X6NB83_RETFI</name>
<dbReference type="AlphaFoldDB" id="X6NB83"/>
<evidence type="ECO:0000256" key="2">
    <source>
        <dbReference type="ARBA" id="ARBA00022840"/>
    </source>
</evidence>
<proteinExistence type="predicted"/>
<keyword evidence="6" id="KW-1185">Reference proteome</keyword>
<evidence type="ECO:0000259" key="4">
    <source>
        <dbReference type="PROSITE" id="PS50011"/>
    </source>
</evidence>
<dbReference type="Proteomes" id="UP000023152">
    <property type="component" value="Unassembled WGS sequence"/>
</dbReference>
<dbReference type="Pfam" id="PF00069">
    <property type="entry name" value="Pkinase"/>
    <property type="match status" value="1"/>
</dbReference>